<dbReference type="EMBL" id="JBHUOR010000033">
    <property type="protein sequence ID" value="MFD2868065.1"/>
    <property type="molecule type" value="Genomic_DNA"/>
</dbReference>
<dbReference type="Pfam" id="PF00563">
    <property type="entry name" value="EAL"/>
    <property type="match status" value="1"/>
</dbReference>
<dbReference type="InterPro" id="IPR000160">
    <property type="entry name" value="GGDEF_dom"/>
</dbReference>
<dbReference type="Gene3D" id="3.20.20.450">
    <property type="entry name" value="EAL domain"/>
    <property type="match status" value="1"/>
</dbReference>
<dbReference type="PROSITE" id="PS50883">
    <property type="entry name" value="EAL"/>
    <property type="match status" value="1"/>
</dbReference>
<dbReference type="InterPro" id="IPR050706">
    <property type="entry name" value="Cyclic-di-GMP_PDE-like"/>
</dbReference>
<organism evidence="3 4">
    <name type="scientific">Kurthia populi</name>
    <dbReference type="NCBI Taxonomy" id="1562132"/>
    <lineage>
        <taxon>Bacteria</taxon>
        <taxon>Bacillati</taxon>
        <taxon>Bacillota</taxon>
        <taxon>Bacilli</taxon>
        <taxon>Bacillales</taxon>
        <taxon>Caryophanaceae</taxon>
        <taxon>Kurthia</taxon>
    </lineage>
</organism>
<dbReference type="CDD" id="cd01948">
    <property type="entry name" value="EAL"/>
    <property type="match status" value="1"/>
</dbReference>
<dbReference type="InterPro" id="IPR043128">
    <property type="entry name" value="Rev_trsase/Diguanyl_cyclase"/>
</dbReference>
<dbReference type="InterPro" id="IPR035919">
    <property type="entry name" value="EAL_sf"/>
</dbReference>
<keyword evidence="4" id="KW-1185">Reference proteome</keyword>
<feature type="domain" description="GGDEF" evidence="2">
    <location>
        <begin position="1"/>
        <end position="133"/>
    </location>
</feature>
<dbReference type="RefSeq" id="WP_380147246.1">
    <property type="nucleotide sequence ID" value="NZ_JBHUOR010000033.1"/>
</dbReference>
<dbReference type="Gene3D" id="3.30.70.270">
    <property type="match status" value="1"/>
</dbReference>
<evidence type="ECO:0000259" key="1">
    <source>
        <dbReference type="PROSITE" id="PS50883"/>
    </source>
</evidence>
<dbReference type="SUPFAM" id="SSF141868">
    <property type="entry name" value="EAL domain-like"/>
    <property type="match status" value="1"/>
</dbReference>
<evidence type="ECO:0000313" key="3">
    <source>
        <dbReference type="EMBL" id="MFD2868065.1"/>
    </source>
</evidence>
<sequence>MIYAIALIKFPNLLSFHHEFNYELEDELLLLISKKLKDSMPPYTKLYRIDDQSFIFIAKDHQAAIELKQHLEVIQRRLQKPLFLGKHEFKITGTATIALNEHNESYERMFLNVQAAMEHPTTSHKNFHIVNYDHRLHTRNFTTQLVEGLDDALKNNEIFLVYQPKVLAKTNQIIGVEALIRWQHPVYGMLAPTIFLPILEANHKLFYLTDWIIEEVCRMLSQPVTEQFIPQQVAINIPGPYLTSPRLKETLLTMTALYNIPPVQIELEITETSFIREIDKAEDIVTMYRTLGFSVALDDFGTGVSSLAYLKRIPITTLKIDKAFINDVPTCEKDTLILQSMIQLAESLNVHLIIEGVEMNEQINYLLKNCENPIIQGYYYSKPLPLEALQIWHKQFHEQFVY</sequence>
<evidence type="ECO:0000313" key="4">
    <source>
        <dbReference type="Proteomes" id="UP001597568"/>
    </source>
</evidence>
<proteinExistence type="predicted"/>
<reference evidence="4" key="1">
    <citation type="journal article" date="2019" name="Int. J. Syst. Evol. Microbiol.">
        <title>The Global Catalogue of Microorganisms (GCM) 10K type strain sequencing project: providing services to taxonomists for standard genome sequencing and annotation.</title>
        <authorList>
            <consortium name="The Broad Institute Genomics Platform"/>
            <consortium name="The Broad Institute Genome Sequencing Center for Infectious Disease"/>
            <person name="Wu L."/>
            <person name="Ma J."/>
        </authorList>
    </citation>
    <scope>NUCLEOTIDE SEQUENCE [LARGE SCALE GENOMIC DNA]</scope>
    <source>
        <strain evidence="4">KCTC 33522</strain>
    </source>
</reference>
<dbReference type="Pfam" id="PF00990">
    <property type="entry name" value="GGDEF"/>
    <property type="match status" value="1"/>
</dbReference>
<dbReference type="PROSITE" id="PS50887">
    <property type="entry name" value="GGDEF"/>
    <property type="match status" value="1"/>
</dbReference>
<dbReference type="PANTHER" id="PTHR33121:SF70">
    <property type="entry name" value="SIGNALING PROTEIN YKOW"/>
    <property type="match status" value="1"/>
</dbReference>
<evidence type="ECO:0000259" key="2">
    <source>
        <dbReference type="PROSITE" id="PS50887"/>
    </source>
</evidence>
<comment type="caution">
    <text evidence="3">The sequence shown here is derived from an EMBL/GenBank/DDBJ whole genome shotgun (WGS) entry which is preliminary data.</text>
</comment>
<dbReference type="SMART" id="SM00052">
    <property type="entry name" value="EAL"/>
    <property type="match status" value="1"/>
</dbReference>
<dbReference type="Proteomes" id="UP001597568">
    <property type="component" value="Unassembled WGS sequence"/>
</dbReference>
<dbReference type="SUPFAM" id="SSF55073">
    <property type="entry name" value="Nucleotide cyclase"/>
    <property type="match status" value="1"/>
</dbReference>
<dbReference type="InterPro" id="IPR029787">
    <property type="entry name" value="Nucleotide_cyclase"/>
</dbReference>
<feature type="domain" description="EAL" evidence="1">
    <location>
        <begin position="142"/>
        <end position="397"/>
    </location>
</feature>
<protein>
    <submittedName>
        <fullName evidence="3">EAL domain-containing protein</fullName>
    </submittedName>
</protein>
<accession>A0ABW5XYJ8</accession>
<dbReference type="InterPro" id="IPR001633">
    <property type="entry name" value="EAL_dom"/>
</dbReference>
<name>A0ABW5XYJ8_9BACL</name>
<gene>
    <name evidence="3" type="ORF">ACFSY7_06105</name>
</gene>
<dbReference type="PANTHER" id="PTHR33121">
    <property type="entry name" value="CYCLIC DI-GMP PHOSPHODIESTERASE PDEF"/>
    <property type="match status" value="1"/>
</dbReference>